<evidence type="ECO:0000256" key="1">
    <source>
        <dbReference type="SAM" id="MobiDB-lite"/>
    </source>
</evidence>
<dbReference type="EMBL" id="JAAMPC010000008">
    <property type="protein sequence ID" value="KAG2298902.1"/>
    <property type="molecule type" value="Genomic_DNA"/>
</dbReference>
<gene>
    <name evidence="2" type="ORF">Bca52824_035374</name>
</gene>
<organism evidence="2 3">
    <name type="scientific">Brassica carinata</name>
    <name type="common">Ethiopian mustard</name>
    <name type="synonym">Abyssinian cabbage</name>
    <dbReference type="NCBI Taxonomy" id="52824"/>
    <lineage>
        <taxon>Eukaryota</taxon>
        <taxon>Viridiplantae</taxon>
        <taxon>Streptophyta</taxon>
        <taxon>Embryophyta</taxon>
        <taxon>Tracheophyta</taxon>
        <taxon>Spermatophyta</taxon>
        <taxon>Magnoliopsida</taxon>
        <taxon>eudicotyledons</taxon>
        <taxon>Gunneridae</taxon>
        <taxon>Pentapetalae</taxon>
        <taxon>rosids</taxon>
        <taxon>malvids</taxon>
        <taxon>Brassicales</taxon>
        <taxon>Brassicaceae</taxon>
        <taxon>Brassiceae</taxon>
        <taxon>Brassica</taxon>
    </lineage>
</organism>
<proteinExistence type="predicted"/>
<feature type="region of interest" description="Disordered" evidence="1">
    <location>
        <begin position="61"/>
        <end position="86"/>
    </location>
</feature>
<reference evidence="2 3" key="1">
    <citation type="submission" date="2020-02" db="EMBL/GenBank/DDBJ databases">
        <authorList>
            <person name="Ma Q."/>
            <person name="Huang Y."/>
            <person name="Song X."/>
            <person name="Pei D."/>
        </authorList>
    </citation>
    <scope>NUCLEOTIDE SEQUENCE [LARGE SCALE GENOMIC DNA]</scope>
    <source>
        <strain evidence="2">Sxm20200214</strain>
        <tissue evidence="2">Leaf</tissue>
    </source>
</reference>
<dbReference type="AlphaFoldDB" id="A0A8X7S396"/>
<dbReference type="Proteomes" id="UP000886595">
    <property type="component" value="Unassembled WGS sequence"/>
</dbReference>
<evidence type="ECO:0000313" key="3">
    <source>
        <dbReference type="Proteomes" id="UP000886595"/>
    </source>
</evidence>
<evidence type="ECO:0000313" key="2">
    <source>
        <dbReference type="EMBL" id="KAG2298902.1"/>
    </source>
</evidence>
<name>A0A8X7S396_BRACI</name>
<sequence length="109" mass="12298">MNYLFLYPVTSCNSIYKYQRAHSEVRFRLPEDPYLPETFGGLGSEDGFFCSYIMNIEKLGSQSDSTGPSAPKSENPFSEESSEATKAIAPDKLAELWVVDPKRAKRFCL</sequence>
<accession>A0A8X7S396</accession>
<comment type="caution">
    <text evidence="2">The sequence shown here is derived from an EMBL/GenBank/DDBJ whole genome shotgun (WGS) entry which is preliminary data.</text>
</comment>
<keyword evidence="3" id="KW-1185">Reference proteome</keyword>
<protein>
    <submittedName>
        <fullName evidence="2">Uncharacterized protein</fullName>
    </submittedName>
</protein>